<evidence type="ECO:0000256" key="1">
    <source>
        <dbReference type="ARBA" id="ARBA00023002"/>
    </source>
</evidence>
<dbReference type="SUPFAM" id="SSF51905">
    <property type="entry name" value="FAD/NAD(P)-binding domain"/>
    <property type="match status" value="1"/>
</dbReference>
<accession>A0A5C6W201</accession>
<dbReference type="AlphaFoldDB" id="A0A5C6W201"/>
<evidence type="ECO:0000313" key="3">
    <source>
        <dbReference type="EMBL" id="TXC89742.1"/>
    </source>
</evidence>
<dbReference type="EMBL" id="VOQF01000008">
    <property type="protein sequence ID" value="TXC89742.1"/>
    <property type="molecule type" value="Genomic_DNA"/>
</dbReference>
<dbReference type="InterPro" id="IPR050631">
    <property type="entry name" value="PheA/TfdB_FAD_monoxygenase"/>
</dbReference>
<proteinExistence type="predicted"/>
<comment type="caution">
    <text evidence="3">The sequence shown here is derived from an EMBL/GenBank/DDBJ whole genome shotgun (WGS) entry which is preliminary data.</text>
</comment>
<feature type="domain" description="FAD-binding" evidence="2">
    <location>
        <begin position="3"/>
        <end position="342"/>
    </location>
</feature>
<protein>
    <submittedName>
        <fullName evidence="3">FAD-dependent monooxygenase</fullName>
    </submittedName>
</protein>
<dbReference type="PANTHER" id="PTHR43476">
    <property type="entry name" value="3-(3-HYDROXY-PHENYL)PROPIONATE/3-HYDROXYCINNAMIC ACID HYDROXYLASE"/>
    <property type="match status" value="1"/>
</dbReference>
<organism evidence="3 4">
    <name type="scientific">Metabacillus litoralis</name>
    <dbReference type="NCBI Taxonomy" id="152268"/>
    <lineage>
        <taxon>Bacteria</taxon>
        <taxon>Bacillati</taxon>
        <taxon>Bacillota</taxon>
        <taxon>Bacilli</taxon>
        <taxon>Bacillales</taxon>
        <taxon>Bacillaceae</taxon>
        <taxon>Metabacillus</taxon>
    </lineage>
</organism>
<dbReference type="RefSeq" id="WP_146949540.1">
    <property type="nucleotide sequence ID" value="NZ_VOQF01000008.1"/>
</dbReference>
<dbReference type="InterPro" id="IPR036188">
    <property type="entry name" value="FAD/NAD-bd_sf"/>
</dbReference>
<evidence type="ECO:0000313" key="4">
    <source>
        <dbReference type="Proteomes" id="UP000321363"/>
    </source>
</evidence>
<sequence length="443" mass="51156">MNTDVLIIGGGVGGLTVALRLAMCGIDVTVVEQQKGSSHTYKGELLQPKSLEIFRRLNIAEEIRKNGHPLHTISVEEKKNKSGYYQHRGKSKMDYRVISTPFNYGLMIPHEELKKIILSNAMKYTTFHYYQPARFTEFVNQDKALINYNGSTLQINAKVFVGAEGRRSKVRQYIGNDIKEQMYDHHFLTVTFPRPSDLTEGKMISTKDTFLGLFPLPDNKVRSVYLIPSGEYKAIKEKGIEEFFDRVISLCPELDTFINQIPSWKQIQLMIPFQYHAKAYSKHNKVIIGDAAHTVHPMAGEGMNLAIQDGDALGDLICWMDEQSDYSEKHLNWFEKVRKPRVDHLLNLSHLAALAYSKPFRYFTKIRGRGFKQMENDHMLHYKQMLNISGLGMWKESLYERFIQLGLLPARSFQKKHMLQSDHLFTMKEDYPWRYKGGVANDC</sequence>
<dbReference type="Proteomes" id="UP000321363">
    <property type="component" value="Unassembled WGS sequence"/>
</dbReference>
<dbReference type="PRINTS" id="PR00420">
    <property type="entry name" value="RNGMNOXGNASE"/>
</dbReference>
<dbReference type="Pfam" id="PF01494">
    <property type="entry name" value="FAD_binding_3"/>
    <property type="match status" value="1"/>
</dbReference>
<dbReference type="GO" id="GO:0004497">
    <property type="term" value="F:monooxygenase activity"/>
    <property type="evidence" value="ECO:0007669"/>
    <property type="project" value="UniProtKB-KW"/>
</dbReference>
<dbReference type="PANTHER" id="PTHR43476:SF5">
    <property type="entry name" value="FAD-DEPENDENT MONOOXYGENASE"/>
    <property type="match status" value="1"/>
</dbReference>
<dbReference type="GO" id="GO:0071949">
    <property type="term" value="F:FAD binding"/>
    <property type="evidence" value="ECO:0007669"/>
    <property type="project" value="InterPro"/>
</dbReference>
<keyword evidence="4" id="KW-1185">Reference proteome</keyword>
<keyword evidence="1" id="KW-0560">Oxidoreductase</keyword>
<dbReference type="InterPro" id="IPR002938">
    <property type="entry name" value="FAD-bd"/>
</dbReference>
<dbReference type="Gene3D" id="3.50.50.60">
    <property type="entry name" value="FAD/NAD(P)-binding domain"/>
    <property type="match status" value="1"/>
</dbReference>
<gene>
    <name evidence="3" type="ORF">FS935_15360</name>
</gene>
<evidence type="ECO:0000259" key="2">
    <source>
        <dbReference type="Pfam" id="PF01494"/>
    </source>
</evidence>
<keyword evidence="3" id="KW-0503">Monooxygenase</keyword>
<reference evidence="3 4" key="1">
    <citation type="journal article" date="2005" name="Int. J. Syst. Evol. Microbiol.">
        <title>Bacillus litoralis sp. nov., isolated from a tidal flat of the Yellow Sea in Korea.</title>
        <authorList>
            <person name="Yoon J.H."/>
            <person name="Oh T.K."/>
        </authorList>
    </citation>
    <scope>NUCLEOTIDE SEQUENCE [LARGE SCALE GENOMIC DNA]</scope>
    <source>
        <strain evidence="3 4">SW-211</strain>
    </source>
</reference>
<dbReference type="OrthoDB" id="9766816at2"/>
<name>A0A5C6W201_9BACI</name>